<dbReference type="RefSeq" id="WP_242163542.1">
    <property type="nucleotide sequence ID" value="NZ_JAJMLW010000001.1"/>
</dbReference>
<organism evidence="10 11">
    <name type="scientific">Adlercreutzia faecimuris</name>
    <dbReference type="NCBI Taxonomy" id="2897341"/>
    <lineage>
        <taxon>Bacteria</taxon>
        <taxon>Bacillati</taxon>
        <taxon>Actinomycetota</taxon>
        <taxon>Coriobacteriia</taxon>
        <taxon>Eggerthellales</taxon>
        <taxon>Eggerthellaceae</taxon>
        <taxon>Adlercreutzia</taxon>
    </lineage>
</organism>
<evidence type="ECO:0000256" key="5">
    <source>
        <dbReference type="ARBA" id="ARBA00022989"/>
    </source>
</evidence>
<accession>A0ABS9WEW6</accession>
<dbReference type="Proteomes" id="UP001430755">
    <property type="component" value="Unassembled WGS sequence"/>
</dbReference>
<feature type="compositionally biased region" description="Basic and acidic residues" evidence="7">
    <location>
        <begin position="340"/>
        <end position="375"/>
    </location>
</feature>
<name>A0ABS9WEW6_9ACTN</name>
<keyword evidence="3" id="KW-1003">Cell membrane</keyword>
<keyword evidence="4 8" id="KW-0812">Transmembrane</keyword>
<keyword evidence="11" id="KW-1185">Reference proteome</keyword>
<evidence type="ECO:0000256" key="6">
    <source>
        <dbReference type="ARBA" id="ARBA00023136"/>
    </source>
</evidence>
<keyword evidence="5 8" id="KW-1133">Transmembrane helix</keyword>
<feature type="transmembrane region" description="Helical" evidence="8">
    <location>
        <begin position="33"/>
        <end position="51"/>
    </location>
</feature>
<feature type="transmembrane region" description="Helical" evidence="8">
    <location>
        <begin position="6"/>
        <end position="26"/>
    </location>
</feature>
<protein>
    <submittedName>
        <fullName evidence="10">Trimeric intracellular cation channel family protein</fullName>
    </submittedName>
</protein>
<evidence type="ECO:0000256" key="1">
    <source>
        <dbReference type="ARBA" id="ARBA00004651"/>
    </source>
</evidence>
<feature type="domain" description="Glycine transporter" evidence="9">
    <location>
        <begin position="11"/>
        <end position="84"/>
    </location>
</feature>
<evidence type="ECO:0000313" key="10">
    <source>
        <dbReference type="EMBL" id="MCI2241407.1"/>
    </source>
</evidence>
<dbReference type="PANTHER" id="PTHR30506:SF3">
    <property type="entry name" value="UPF0126 INNER MEMBRANE PROTEIN YADS-RELATED"/>
    <property type="match status" value="1"/>
</dbReference>
<evidence type="ECO:0000256" key="4">
    <source>
        <dbReference type="ARBA" id="ARBA00022692"/>
    </source>
</evidence>
<feature type="transmembrane region" description="Helical" evidence="8">
    <location>
        <begin position="154"/>
        <end position="173"/>
    </location>
</feature>
<dbReference type="EMBL" id="JAJMLW010000001">
    <property type="protein sequence ID" value="MCI2241407.1"/>
    <property type="molecule type" value="Genomic_DNA"/>
</dbReference>
<evidence type="ECO:0000256" key="7">
    <source>
        <dbReference type="SAM" id="MobiDB-lite"/>
    </source>
</evidence>
<feature type="region of interest" description="Disordered" evidence="7">
    <location>
        <begin position="308"/>
        <end position="375"/>
    </location>
</feature>
<dbReference type="PANTHER" id="PTHR30506">
    <property type="entry name" value="INNER MEMBRANE PROTEIN"/>
    <property type="match status" value="1"/>
</dbReference>
<evidence type="ECO:0000313" key="11">
    <source>
        <dbReference type="Proteomes" id="UP001430755"/>
    </source>
</evidence>
<feature type="transmembrane region" description="Helical" evidence="8">
    <location>
        <begin position="63"/>
        <end position="85"/>
    </location>
</feature>
<dbReference type="InterPro" id="IPR005115">
    <property type="entry name" value="Gly_transporter"/>
</dbReference>
<reference evidence="10" key="1">
    <citation type="submission" date="2021-11" db="EMBL/GenBank/DDBJ databases">
        <title>A Novel Adlercreutzia Species, isolated from a Allomyrina dichotoma larva feces.</title>
        <authorList>
            <person name="Suh M.K."/>
        </authorList>
    </citation>
    <scope>NUCLEOTIDE SEQUENCE</scope>
    <source>
        <strain evidence="10">JBNU-10</strain>
    </source>
</reference>
<evidence type="ECO:0000256" key="2">
    <source>
        <dbReference type="ARBA" id="ARBA00008193"/>
    </source>
</evidence>
<comment type="similarity">
    <text evidence="2">Belongs to the UPF0126 family.</text>
</comment>
<proteinExistence type="inferred from homology"/>
<feature type="domain" description="Glycine transporter" evidence="9">
    <location>
        <begin position="97"/>
        <end position="171"/>
    </location>
</feature>
<sequence length="375" mass="40024">MLEVAIAIPFWLELAATLTGGLSGAMSAVRARFDIFGCVFIACATGLGGGITRDVLLQDYGIYAFQNPSLLLSCAIAGVIVFYFGKLATYLDPIVDLLDNLSVAMWAIIGVGKSLSAGLGVIPSIILGTITAIGGGVMRDVLMNRPPEAFQAGPLYGSAALLGCTAFALMRTYAFFPSLAAGMCAALVLGIRYGSLVFGWSTRPPRDYSDKVTRAVAKPMQFVARKARVPLGKTARDRGDSGRLARAAKLWTRFYNRVSGRWMELRDTVRDDAAGHDAGCAEGAEADCTHWADVPPEADVPYQALADATRPAPSDARRAPAGDAAPDAPDDRPPAPAPDPSDRLLVDRDELRRALAEIEDRHAAEQPRDPFEPRS</sequence>
<comment type="subcellular location">
    <subcellularLocation>
        <location evidence="1">Cell membrane</location>
        <topology evidence="1">Multi-pass membrane protein</topology>
    </subcellularLocation>
</comment>
<keyword evidence="6 8" id="KW-0472">Membrane</keyword>
<comment type="caution">
    <text evidence="10">The sequence shown here is derived from an EMBL/GenBank/DDBJ whole genome shotgun (WGS) entry which is preliminary data.</text>
</comment>
<feature type="transmembrane region" description="Helical" evidence="8">
    <location>
        <begin position="179"/>
        <end position="201"/>
    </location>
</feature>
<feature type="transmembrane region" description="Helical" evidence="8">
    <location>
        <begin position="121"/>
        <end position="142"/>
    </location>
</feature>
<evidence type="ECO:0000259" key="9">
    <source>
        <dbReference type="Pfam" id="PF03458"/>
    </source>
</evidence>
<dbReference type="Pfam" id="PF03458">
    <property type="entry name" value="Gly_transporter"/>
    <property type="match status" value="2"/>
</dbReference>
<gene>
    <name evidence="10" type="ORF">LPT13_03445</name>
</gene>
<evidence type="ECO:0000256" key="3">
    <source>
        <dbReference type="ARBA" id="ARBA00022475"/>
    </source>
</evidence>
<evidence type="ECO:0000256" key="8">
    <source>
        <dbReference type="SAM" id="Phobius"/>
    </source>
</evidence>